<reference evidence="2 3" key="1">
    <citation type="submission" date="2016-10" db="EMBL/GenBank/DDBJ databases">
        <authorList>
            <person name="de Groot N.N."/>
        </authorList>
    </citation>
    <scope>NUCLEOTIDE SEQUENCE [LARGE SCALE GENOMIC DNA]</scope>
    <source>
        <strain evidence="2 3">DSM 23048</strain>
    </source>
</reference>
<dbReference type="GeneID" id="82257840"/>
<organism evidence="2 3">
    <name type="scientific">Myroides marinus</name>
    <dbReference type="NCBI Taxonomy" id="703342"/>
    <lineage>
        <taxon>Bacteria</taxon>
        <taxon>Pseudomonadati</taxon>
        <taxon>Bacteroidota</taxon>
        <taxon>Flavobacteriia</taxon>
        <taxon>Flavobacteriales</taxon>
        <taxon>Flavobacteriaceae</taxon>
        <taxon>Myroides</taxon>
    </lineage>
</organism>
<evidence type="ECO:0000313" key="3">
    <source>
        <dbReference type="Proteomes" id="UP000183077"/>
    </source>
</evidence>
<dbReference type="RefSeq" id="WP_063176326.1">
    <property type="nucleotide sequence ID" value="NZ_FNYS01000014.1"/>
</dbReference>
<evidence type="ECO:0000313" key="2">
    <source>
        <dbReference type="EMBL" id="SEJ14986.1"/>
    </source>
</evidence>
<protein>
    <recommendedName>
        <fullName evidence="4">Lipoprotein</fullName>
    </recommendedName>
</protein>
<accession>A0A1H6WH00</accession>
<evidence type="ECO:0008006" key="4">
    <source>
        <dbReference type="Google" id="ProtNLM"/>
    </source>
</evidence>
<dbReference type="Proteomes" id="UP000183077">
    <property type="component" value="Unassembled WGS sequence"/>
</dbReference>
<gene>
    <name evidence="2" type="ORF">SAMN04488018_11419</name>
</gene>
<dbReference type="AlphaFoldDB" id="A0A1H6WH00"/>
<sequence length="158" mass="17610">MKKMFLGVVLALTMFSCGGNVDVNGKIVDTYEKFSVEAEKLMNEIDKGSVEDKMKVLDRLEVLADSCSTVTKDLKESKEATGFKNAVIDVYSSMKADVIPTFKELVQIDETDESDANIDKYNKIIDKVNAANQKIDGLENKAIQEQRDFANAVNMKLQ</sequence>
<proteinExistence type="predicted"/>
<keyword evidence="1" id="KW-0175">Coiled coil</keyword>
<evidence type="ECO:0000256" key="1">
    <source>
        <dbReference type="SAM" id="Coils"/>
    </source>
</evidence>
<dbReference type="PROSITE" id="PS51257">
    <property type="entry name" value="PROKAR_LIPOPROTEIN"/>
    <property type="match status" value="1"/>
</dbReference>
<dbReference type="EMBL" id="FNYS01000014">
    <property type="protein sequence ID" value="SEJ14986.1"/>
    <property type="molecule type" value="Genomic_DNA"/>
</dbReference>
<name>A0A1H6WH00_9FLAO</name>
<feature type="coiled-coil region" evidence="1">
    <location>
        <begin position="121"/>
        <end position="148"/>
    </location>
</feature>